<proteinExistence type="predicted"/>
<dbReference type="SUPFAM" id="SSF51366">
    <property type="entry name" value="Ribulose-phoshate binding barrel"/>
    <property type="match status" value="1"/>
</dbReference>
<dbReference type="RefSeq" id="WP_051630309.1">
    <property type="nucleotide sequence ID" value="NZ_BMLF01000001.1"/>
</dbReference>
<reference evidence="1" key="1">
    <citation type="journal article" date="2014" name="Int. J. Syst. Evol. Microbiol.">
        <title>Complete genome sequence of Corynebacterium casei LMG S-19264T (=DSM 44701T), isolated from a smear-ripened cheese.</title>
        <authorList>
            <consortium name="US DOE Joint Genome Institute (JGI-PGF)"/>
            <person name="Walter F."/>
            <person name="Albersmeier A."/>
            <person name="Kalinowski J."/>
            <person name="Ruckert C."/>
        </authorList>
    </citation>
    <scope>NUCLEOTIDE SEQUENCE</scope>
    <source>
        <strain evidence="1">CGMCC 1.6293</strain>
    </source>
</reference>
<comment type="caution">
    <text evidence="1">The sequence shown here is derived from an EMBL/GenBank/DDBJ whole genome shotgun (WGS) entry which is preliminary data.</text>
</comment>
<dbReference type="AlphaFoldDB" id="A0A917WCQ0"/>
<protein>
    <submittedName>
        <fullName evidence="1">4-hydroxythreonine-4-phosphate dehydrogenase</fullName>
    </submittedName>
</protein>
<keyword evidence="2" id="KW-1185">Reference proteome</keyword>
<dbReference type="Proteomes" id="UP000649829">
    <property type="component" value="Unassembled WGS sequence"/>
</dbReference>
<evidence type="ECO:0000313" key="2">
    <source>
        <dbReference type="Proteomes" id="UP000649829"/>
    </source>
</evidence>
<dbReference type="EMBL" id="BMLF01000001">
    <property type="protein sequence ID" value="GGL90328.1"/>
    <property type="molecule type" value="Genomic_DNA"/>
</dbReference>
<organism evidence="1 2">
    <name type="scientific">Pseudooceanicola nanhaiensis</name>
    <dbReference type="NCBI Taxonomy" id="375761"/>
    <lineage>
        <taxon>Bacteria</taxon>
        <taxon>Pseudomonadati</taxon>
        <taxon>Pseudomonadota</taxon>
        <taxon>Alphaproteobacteria</taxon>
        <taxon>Rhodobacterales</taxon>
        <taxon>Paracoccaceae</taxon>
        <taxon>Pseudooceanicola</taxon>
    </lineage>
</organism>
<sequence length="234" mass="23928">MPFIFMLTRNDRTVEEAEAHLDVALEAGVRHIGFKDVGLPEARLTALRDRIAGAGGTCYLEVVSEDRESEIASARAALRIGVDVLLGGTRGREVAPIVAGSGLRYMPFPGRVAGIPSVLHGPAEAIVASAVELAGLDGVDGLDLLAWRYTGEVEALIARVAGAVGKPVVVAGSVVKPAQIAALCSAGAWGFTIGTAALDGVFPARAPGLAGQLAAILAAEEAAGFSRLGWPGLD</sequence>
<evidence type="ECO:0000313" key="1">
    <source>
        <dbReference type="EMBL" id="GGL90328.1"/>
    </source>
</evidence>
<name>A0A917WCQ0_9RHOB</name>
<dbReference type="InterPro" id="IPR013785">
    <property type="entry name" value="Aldolase_TIM"/>
</dbReference>
<gene>
    <name evidence="1" type="ORF">GCM10011534_10560</name>
</gene>
<accession>A0A917WCQ0</accession>
<reference evidence="1" key="2">
    <citation type="submission" date="2020-09" db="EMBL/GenBank/DDBJ databases">
        <authorList>
            <person name="Sun Q."/>
            <person name="Zhou Y."/>
        </authorList>
    </citation>
    <scope>NUCLEOTIDE SEQUENCE</scope>
    <source>
        <strain evidence="1">CGMCC 1.6293</strain>
    </source>
</reference>
<dbReference type="Gene3D" id="3.20.20.70">
    <property type="entry name" value="Aldolase class I"/>
    <property type="match status" value="1"/>
</dbReference>
<dbReference type="InterPro" id="IPR011060">
    <property type="entry name" value="RibuloseP-bd_barrel"/>
</dbReference>